<feature type="non-terminal residue" evidence="1">
    <location>
        <position position="55"/>
    </location>
</feature>
<accession>A0A1H7TYQ6</accession>
<protein>
    <recommendedName>
        <fullName evidence="4">Transposase</fullName>
    </recommendedName>
</protein>
<evidence type="ECO:0000313" key="1">
    <source>
        <dbReference type="EMBL" id="SEL89871.1"/>
    </source>
</evidence>
<organism evidence="1 3">
    <name type="scientific">Olivibacter domesticus</name>
    <name type="common">Pseudosphingobacterium domesticum</name>
    <dbReference type="NCBI Taxonomy" id="407022"/>
    <lineage>
        <taxon>Bacteria</taxon>
        <taxon>Pseudomonadati</taxon>
        <taxon>Bacteroidota</taxon>
        <taxon>Sphingobacteriia</taxon>
        <taxon>Sphingobacteriales</taxon>
        <taxon>Sphingobacteriaceae</taxon>
        <taxon>Olivibacter</taxon>
    </lineage>
</organism>
<dbReference type="AlphaFoldDB" id="A0A1H7TYQ6"/>
<evidence type="ECO:0000313" key="2">
    <source>
        <dbReference type="EMBL" id="SEM39565.1"/>
    </source>
</evidence>
<dbReference type="Proteomes" id="UP000199421">
    <property type="component" value="Unassembled WGS sequence"/>
</dbReference>
<sequence length="55" mass="6111">MMEAFAVSLTHFIMKTTKHCVGVDVSKDSIVCCLGSSQQEITVFSRPKTFTNDLK</sequence>
<reference evidence="3" key="2">
    <citation type="submission" date="2016-10" db="EMBL/GenBank/DDBJ databases">
        <authorList>
            <person name="Varghese N."/>
            <person name="Submissions S."/>
        </authorList>
    </citation>
    <scope>NUCLEOTIDE SEQUENCE [LARGE SCALE GENOMIC DNA]</scope>
    <source>
        <strain evidence="3">DSM 18733</strain>
    </source>
</reference>
<dbReference type="EMBL" id="FOAF01000011">
    <property type="protein sequence ID" value="SEM39565.1"/>
    <property type="molecule type" value="Genomic_DNA"/>
</dbReference>
<reference evidence="1" key="1">
    <citation type="submission" date="2016-10" db="EMBL/GenBank/DDBJ databases">
        <authorList>
            <person name="de Groot N.N."/>
        </authorList>
    </citation>
    <scope>NUCLEOTIDE SEQUENCE [LARGE SCALE GENOMIC DNA]</scope>
    <source>
        <strain evidence="1">DSM 18733</strain>
    </source>
</reference>
<dbReference type="EMBL" id="FOAF01000005">
    <property type="protein sequence ID" value="SEL89871.1"/>
    <property type="molecule type" value="Genomic_DNA"/>
</dbReference>
<evidence type="ECO:0008006" key="4">
    <source>
        <dbReference type="Google" id="ProtNLM"/>
    </source>
</evidence>
<keyword evidence="3" id="KW-1185">Reference proteome</keyword>
<proteinExistence type="predicted"/>
<gene>
    <name evidence="1" type="ORF">SAMN05661044_03659</name>
    <name evidence="2" type="ORF">SAMN05661044_05087</name>
</gene>
<evidence type="ECO:0000313" key="3">
    <source>
        <dbReference type="Proteomes" id="UP000199421"/>
    </source>
</evidence>
<name>A0A1H7TYQ6_OLID1</name>